<name>A0AAV2NWL0_9HYME</name>
<organism evidence="1 2">
    <name type="scientific">Lasius platythorax</name>
    <dbReference type="NCBI Taxonomy" id="488582"/>
    <lineage>
        <taxon>Eukaryota</taxon>
        <taxon>Metazoa</taxon>
        <taxon>Ecdysozoa</taxon>
        <taxon>Arthropoda</taxon>
        <taxon>Hexapoda</taxon>
        <taxon>Insecta</taxon>
        <taxon>Pterygota</taxon>
        <taxon>Neoptera</taxon>
        <taxon>Endopterygota</taxon>
        <taxon>Hymenoptera</taxon>
        <taxon>Apocrita</taxon>
        <taxon>Aculeata</taxon>
        <taxon>Formicoidea</taxon>
        <taxon>Formicidae</taxon>
        <taxon>Formicinae</taxon>
        <taxon>Lasius</taxon>
        <taxon>Lasius</taxon>
    </lineage>
</organism>
<protein>
    <submittedName>
        <fullName evidence="1">Uncharacterized protein</fullName>
    </submittedName>
</protein>
<reference evidence="1" key="1">
    <citation type="submission" date="2024-04" db="EMBL/GenBank/DDBJ databases">
        <authorList>
            <consortium name="Molecular Ecology Group"/>
        </authorList>
    </citation>
    <scope>NUCLEOTIDE SEQUENCE</scope>
</reference>
<dbReference type="Proteomes" id="UP001497644">
    <property type="component" value="Chromosome 5"/>
</dbReference>
<evidence type="ECO:0000313" key="2">
    <source>
        <dbReference type="Proteomes" id="UP001497644"/>
    </source>
</evidence>
<dbReference type="AlphaFoldDB" id="A0AAV2NWL0"/>
<proteinExistence type="predicted"/>
<keyword evidence="2" id="KW-1185">Reference proteome</keyword>
<accession>A0AAV2NWL0</accession>
<sequence>MQKKRRIRKCRACLKGNVVSHDIKRYVVHAVFLAKTRQRIATIANVIEDSYLRELMATSLPEKYRVHYLLHYATAHDVVIAVPENASKRANTSGPIRGISLGLSNERGV</sequence>
<dbReference type="EMBL" id="OZ034828">
    <property type="protein sequence ID" value="CAL1684093.1"/>
    <property type="molecule type" value="Genomic_DNA"/>
</dbReference>
<evidence type="ECO:0000313" key="1">
    <source>
        <dbReference type="EMBL" id="CAL1684093.1"/>
    </source>
</evidence>
<gene>
    <name evidence="1" type="ORF">LPLAT_LOCUS9791</name>
</gene>